<name>A0A2H0YTA2_9BACT</name>
<evidence type="ECO:0000313" key="4">
    <source>
        <dbReference type="Proteomes" id="UP000236845"/>
    </source>
</evidence>
<dbReference type="InterPro" id="IPR038763">
    <property type="entry name" value="DHH_sf"/>
</dbReference>
<sequence length="324" mass="35777">MPDKLQTFQTIKQAIDQADEILLIAHQKPDGDTLGANLAMANWLRDIGKHFHIYCLHPVPQHLRYLPLWEHILYTDEEIAHIPFDLIIFIDSSSLSYAGIGPLLEKIKGEPILINIDHHPTNPNFAKINLVEPTASSASELIYQFFESQQIQITRDMATCILTGILTDTGGFSNLATTQASMEIAGKLLGYGAKFRTITNFTVRNKTVNTLKLWGRALDRLTRHEDGVVSTVITQNDLLECEATKDDLEGIANFLNALQDAKIVMVLKEDPAGFVKVSLRTTQEGVDVSALAQKFGGGGHKKAAGFSVPGKLIHTPKGWRIEGV</sequence>
<evidence type="ECO:0000259" key="1">
    <source>
        <dbReference type="Pfam" id="PF01368"/>
    </source>
</evidence>
<dbReference type="Pfam" id="PF01368">
    <property type="entry name" value="DHH"/>
    <property type="match status" value="1"/>
</dbReference>
<feature type="domain" description="DHHA1" evidence="2">
    <location>
        <begin position="240"/>
        <end position="309"/>
    </location>
</feature>
<evidence type="ECO:0000313" key="3">
    <source>
        <dbReference type="EMBL" id="PIS40983.1"/>
    </source>
</evidence>
<dbReference type="SUPFAM" id="SSF64182">
    <property type="entry name" value="DHH phosphoesterases"/>
    <property type="match status" value="1"/>
</dbReference>
<evidence type="ECO:0000259" key="2">
    <source>
        <dbReference type="Pfam" id="PF02272"/>
    </source>
</evidence>
<gene>
    <name evidence="3" type="ORF">COT26_00465</name>
</gene>
<proteinExistence type="predicted"/>
<organism evidence="3 4">
    <name type="scientific">Candidatus Kerfeldbacteria bacterium CG08_land_8_20_14_0_20_43_14</name>
    <dbReference type="NCBI Taxonomy" id="2014246"/>
    <lineage>
        <taxon>Bacteria</taxon>
        <taxon>Candidatus Kerfeldiibacteriota</taxon>
    </lineage>
</organism>
<dbReference type="EMBL" id="PEXW01000012">
    <property type="protein sequence ID" value="PIS40983.1"/>
    <property type="molecule type" value="Genomic_DNA"/>
</dbReference>
<dbReference type="Pfam" id="PF02272">
    <property type="entry name" value="DHHA1"/>
    <property type="match status" value="1"/>
</dbReference>
<accession>A0A2H0YTA2</accession>
<protein>
    <submittedName>
        <fullName evidence="3">Uncharacterized protein</fullName>
    </submittedName>
</protein>
<dbReference type="InterPro" id="IPR003156">
    <property type="entry name" value="DHHA1_dom"/>
</dbReference>
<dbReference type="GO" id="GO:0003676">
    <property type="term" value="F:nucleic acid binding"/>
    <property type="evidence" value="ECO:0007669"/>
    <property type="project" value="InterPro"/>
</dbReference>
<feature type="domain" description="DDH" evidence="1">
    <location>
        <begin position="21"/>
        <end position="165"/>
    </location>
</feature>
<dbReference type="AlphaFoldDB" id="A0A2H0YTA2"/>
<dbReference type="Gene3D" id="3.90.1640.10">
    <property type="entry name" value="inorganic pyrophosphatase (n-terminal core)"/>
    <property type="match status" value="1"/>
</dbReference>
<dbReference type="Proteomes" id="UP000236845">
    <property type="component" value="Unassembled WGS sequence"/>
</dbReference>
<dbReference type="Gene3D" id="3.10.310.30">
    <property type="match status" value="1"/>
</dbReference>
<dbReference type="InterPro" id="IPR001667">
    <property type="entry name" value="DDH_dom"/>
</dbReference>
<reference evidence="4" key="1">
    <citation type="submission" date="2017-09" db="EMBL/GenBank/DDBJ databases">
        <title>Depth-based differentiation of microbial function through sediment-hosted aquifers and enrichment of novel symbionts in the deep terrestrial subsurface.</title>
        <authorList>
            <person name="Probst A.J."/>
            <person name="Ladd B."/>
            <person name="Jarett J.K."/>
            <person name="Geller-Mcgrath D.E."/>
            <person name="Sieber C.M.K."/>
            <person name="Emerson J.B."/>
            <person name="Anantharaman K."/>
            <person name="Thomas B.C."/>
            <person name="Malmstrom R."/>
            <person name="Stieglmeier M."/>
            <person name="Klingl A."/>
            <person name="Woyke T."/>
            <person name="Ryan C.M."/>
            <person name="Banfield J.F."/>
        </authorList>
    </citation>
    <scope>NUCLEOTIDE SEQUENCE [LARGE SCALE GENOMIC DNA]</scope>
</reference>
<dbReference type="InterPro" id="IPR051319">
    <property type="entry name" value="Oligoribo/pAp-PDE_c-di-AMP_PDE"/>
</dbReference>
<dbReference type="PANTHER" id="PTHR47618:SF1">
    <property type="entry name" value="BIFUNCTIONAL OLIGORIBONUCLEASE AND PAP PHOSPHATASE NRNA"/>
    <property type="match status" value="1"/>
</dbReference>
<dbReference type="PANTHER" id="PTHR47618">
    <property type="entry name" value="BIFUNCTIONAL OLIGORIBONUCLEASE AND PAP PHOSPHATASE NRNA"/>
    <property type="match status" value="1"/>
</dbReference>
<comment type="caution">
    <text evidence="3">The sequence shown here is derived from an EMBL/GenBank/DDBJ whole genome shotgun (WGS) entry which is preliminary data.</text>
</comment>